<accession>A0A2R8CC18</accession>
<keyword evidence="1" id="KW-1133">Transmembrane helix</keyword>
<proteinExistence type="predicted"/>
<evidence type="ECO:0000313" key="2">
    <source>
        <dbReference type="EMBL" id="SPJ29946.1"/>
    </source>
</evidence>
<dbReference type="AlphaFoldDB" id="A0A2R8CC18"/>
<keyword evidence="1" id="KW-0812">Transmembrane</keyword>
<gene>
    <name evidence="2" type="ORF">TRM7615_03472</name>
</gene>
<protein>
    <recommendedName>
        <fullName evidence="4">50S ribosomal protein L35</fullName>
    </recommendedName>
</protein>
<evidence type="ECO:0000313" key="3">
    <source>
        <dbReference type="Proteomes" id="UP000244898"/>
    </source>
</evidence>
<dbReference type="Proteomes" id="UP000244898">
    <property type="component" value="Unassembled WGS sequence"/>
</dbReference>
<dbReference type="RefSeq" id="WP_108789775.1">
    <property type="nucleotide sequence ID" value="NZ_ONZG01000009.1"/>
</dbReference>
<reference evidence="3" key="1">
    <citation type="submission" date="2018-03" db="EMBL/GenBank/DDBJ databases">
        <authorList>
            <person name="Rodrigo-Torres L."/>
            <person name="Arahal R. D."/>
            <person name="Lucena T."/>
        </authorList>
    </citation>
    <scope>NUCLEOTIDE SEQUENCE [LARGE SCALE GENOMIC DNA]</scope>
    <source>
        <strain evidence="3">CECT 7615</strain>
    </source>
</reference>
<evidence type="ECO:0008006" key="4">
    <source>
        <dbReference type="Google" id="ProtNLM"/>
    </source>
</evidence>
<keyword evidence="1" id="KW-0472">Membrane</keyword>
<sequence length="74" mass="8080">MDTDLILVFGLVFAVLSIPSMISAYSDDRSMRPAAIVMLMSLGAMAYAFVTHPGGYTFDQIPEVFFGVVARFLP</sequence>
<keyword evidence="3" id="KW-1185">Reference proteome</keyword>
<name>A0A2R8CC18_9RHOB</name>
<feature type="transmembrane region" description="Helical" evidence="1">
    <location>
        <begin position="34"/>
        <end position="50"/>
    </location>
</feature>
<dbReference type="OrthoDB" id="7875801at2"/>
<organism evidence="2 3">
    <name type="scientific">Falsiruegeria mediterranea M17</name>
    <dbReference type="NCBI Taxonomy" id="1200281"/>
    <lineage>
        <taxon>Bacteria</taxon>
        <taxon>Pseudomonadati</taxon>
        <taxon>Pseudomonadota</taxon>
        <taxon>Alphaproteobacteria</taxon>
        <taxon>Rhodobacterales</taxon>
        <taxon>Roseobacteraceae</taxon>
        <taxon>Falsiruegeria</taxon>
    </lineage>
</organism>
<dbReference type="EMBL" id="ONZG01000009">
    <property type="protein sequence ID" value="SPJ29946.1"/>
    <property type="molecule type" value="Genomic_DNA"/>
</dbReference>
<evidence type="ECO:0000256" key="1">
    <source>
        <dbReference type="SAM" id="Phobius"/>
    </source>
</evidence>